<dbReference type="Proteomes" id="UP000008555">
    <property type="component" value="Plasmid pQpDG"/>
</dbReference>
<dbReference type="HOGENOM" id="CLU_1719276_0_0_6"/>
<protein>
    <submittedName>
        <fullName evidence="1">Uncharacterized protein</fullName>
    </submittedName>
</protein>
<accession>A9KH45</accession>
<dbReference type="EMBL" id="CP000735">
    <property type="protein sequence ID" value="ABS78537.1"/>
    <property type="molecule type" value="Genomic_DNA"/>
</dbReference>
<gene>
    <name evidence="1" type="ordered locus">CBUD_A0014</name>
</gene>
<evidence type="ECO:0000313" key="2">
    <source>
        <dbReference type="Proteomes" id="UP000008555"/>
    </source>
</evidence>
<name>A9KH45_COXBN</name>
<dbReference type="KEGG" id="cbd:CBUD_A0014"/>
<reference evidence="1 2" key="1">
    <citation type="journal article" date="2009" name="Infect. Immun.">
        <title>Comparative genomics reveal extensive transposon-mediated genomic plasticity and diversity among potential effector proteins within the genus Coxiella.</title>
        <authorList>
            <person name="Beare P.A."/>
            <person name="Unsworth N."/>
            <person name="Andoh M."/>
            <person name="Voth D.E."/>
            <person name="Omsland A."/>
            <person name="Gilk S.D."/>
            <person name="Williams K.P."/>
            <person name="Sobral B.W."/>
            <person name="Kupko J.J.III."/>
            <person name="Porcella S.F."/>
            <person name="Samuel J.E."/>
            <person name="Heinzen R.A."/>
        </authorList>
    </citation>
    <scope>NUCLEOTIDE SEQUENCE [LARGE SCALE GENOMIC DNA]</scope>
    <source>
        <strain evidence="1 2">Dugway 5J108-111</strain>
        <plasmid evidence="2">pQpDG</plasmid>
    </source>
</reference>
<geneLocation type="plasmid" evidence="1 2">
    <name>pQpDG</name>
</geneLocation>
<evidence type="ECO:0000313" key="1">
    <source>
        <dbReference type="EMBL" id="ABS78537.1"/>
    </source>
</evidence>
<sequence>MKKRDIQEKSGKIKAIHQNPVRLAREVKSDETFLAEEYLLEFIKSDIFQKTPDDEHVPLEKFKEFLSLKGQQRFLNEYRYCLILKRTVDRDFTAKVHPYDRDELFELFQEWKNSEKNSEEKTVSQVVPIALFGDKDSERLKYLEDEYSKLRI</sequence>
<organism evidence="1 2">
    <name type="scientific">Coxiella burnetii (strain Dugway 5J108-111)</name>
    <dbReference type="NCBI Taxonomy" id="434922"/>
    <lineage>
        <taxon>Bacteria</taxon>
        <taxon>Pseudomonadati</taxon>
        <taxon>Pseudomonadota</taxon>
        <taxon>Gammaproteobacteria</taxon>
        <taxon>Legionellales</taxon>
        <taxon>Coxiellaceae</taxon>
        <taxon>Coxiella</taxon>
    </lineage>
</organism>
<proteinExistence type="predicted"/>
<dbReference type="RefSeq" id="WP_011996316.1">
    <property type="nucleotide sequence ID" value="NC_009726.1"/>
</dbReference>
<keyword evidence="1" id="KW-0614">Plasmid</keyword>
<dbReference type="AlphaFoldDB" id="A9KH45"/>